<dbReference type="Pfam" id="PF00350">
    <property type="entry name" value="Dynamin_N"/>
    <property type="match status" value="1"/>
</dbReference>
<evidence type="ECO:0000313" key="6">
    <source>
        <dbReference type="EMBL" id="KZV86172.1"/>
    </source>
</evidence>
<protein>
    <recommendedName>
        <fullName evidence="8">P-loop containing nucleoside triphosphate hydrolase protein</fullName>
    </recommendedName>
</protein>
<evidence type="ECO:0000259" key="5">
    <source>
        <dbReference type="PROSITE" id="PS51718"/>
    </source>
</evidence>
<dbReference type="InterPro" id="IPR020850">
    <property type="entry name" value="GED_dom"/>
</dbReference>
<feature type="domain" description="GED" evidence="4">
    <location>
        <begin position="682"/>
        <end position="774"/>
    </location>
</feature>
<dbReference type="Gene3D" id="1.20.120.1240">
    <property type="entry name" value="Dynamin, middle domain"/>
    <property type="match status" value="1"/>
</dbReference>
<evidence type="ECO:0008006" key="8">
    <source>
        <dbReference type="Google" id="ProtNLM"/>
    </source>
</evidence>
<sequence>MSAAGSQSAESSPGSPPSHTSGFSFEDSRSATPDPDNGGHRSRNTRMTAATSFGASAYARDRRALLKLLAELHGTGIQNLLNLPQIAVVGSQSVGKSSLIESISGIKLPRDSGTCTRCPMECRLEYTTSEAWTCRVSLRIASSSEAAQEVQFGEILTSPDGVERRIRQAQRALLNPGIDPQTFLGGADPNPSGAGALSFTDNCVCIHIRGPDVTDLHFYDLPGIIVNVAEGQDPADIELVRSMVGRYISRPGCIILLVVSCETDFENQVAGRLVRDVDPTGQRTVGVLTKPDKTDADSAPKWQRINDVYHLETGWFVLKLPNSSELRENISPAVARERANAFFQSSELWHDYAQQNAARVGTTNLTEYLAQRLSEQLRESLPRIREAVQKALMETTARLAALPPHIESDPTAEVFARITSFAQEVSRHIRGTSPLQVERQGLVQRLYAAYRLFKTDIQGTAPKFDARKDRERISFTELDCDDNTERFSDVDGAVHILDVMRVATDARTRELPGNYPFSVKAYYIFCFLEKWESPTFQCLEGAFSAFSEEVAHLVDVNFGLYIHGGLLAQVQAAVTAQLQTCAAYARGTLRMEMLKETDAIYTQNEHYLEAYKAKFLAHYKLVRQKAVEELSEVPHAVYPVPHAIRPEDPIAIALRSLRTAGYSHVTAADLHKLVPSDGLEPAFDIMAEVRAYFQVAYKRYIDAVPLCIEQALVRKFEGQLSAGLVNDLGLFRTGARAKCEMWVREPPIIAAQRRELLAKKETLEQAQHLLMQFG</sequence>
<feature type="region of interest" description="Disordered" evidence="3">
    <location>
        <begin position="1"/>
        <end position="48"/>
    </location>
</feature>
<dbReference type="PROSITE" id="PS51718">
    <property type="entry name" value="G_DYNAMIN_2"/>
    <property type="match status" value="1"/>
</dbReference>
<dbReference type="GO" id="GO:0008017">
    <property type="term" value="F:microtubule binding"/>
    <property type="evidence" value="ECO:0007669"/>
    <property type="project" value="TreeGrafter"/>
</dbReference>
<dbReference type="GO" id="GO:0003924">
    <property type="term" value="F:GTPase activity"/>
    <property type="evidence" value="ECO:0007669"/>
    <property type="project" value="InterPro"/>
</dbReference>
<dbReference type="InterPro" id="IPR003130">
    <property type="entry name" value="GED"/>
</dbReference>
<dbReference type="Proteomes" id="UP000077266">
    <property type="component" value="Unassembled WGS sequence"/>
</dbReference>
<dbReference type="Pfam" id="PF01031">
    <property type="entry name" value="Dynamin_M"/>
    <property type="match status" value="1"/>
</dbReference>
<evidence type="ECO:0000256" key="3">
    <source>
        <dbReference type="SAM" id="MobiDB-lite"/>
    </source>
</evidence>
<dbReference type="OrthoDB" id="5061070at2759"/>
<keyword evidence="2" id="KW-0342">GTP-binding</keyword>
<dbReference type="InterPro" id="IPR030381">
    <property type="entry name" value="G_DYNAMIN_dom"/>
</dbReference>
<dbReference type="PRINTS" id="PR00195">
    <property type="entry name" value="DYNAMIN"/>
</dbReference>
<dbReference type="STRING" id="1314781.A0A165E6D9"/>
<dbReference type="SMART" id="SM00053">
    <property type="entry name" value="DYNc"/>
    <property type="match status" value="1"/>
</dbReference>
<dbReference type="InterPro" id="IPR000375">
    <property type="entry name" value="Dynamin_stalk"/>
</dbReference>
<dbReference type="InterPro" id="IPR045063">
    <property type="entry name" value="Dynamin_N"/>
</dbReference>
<reference evidence="6 7" key="1">
    <citation type="journal article" date="2016" name="Mol. Biol. Evol.">
        <title>Comparative Genomics of Early-Diverging Mushroom-Forming Fungi Provides Insights into the Origins of Lignocellulose Decay Capabilities.</title>
        <authorList>
            <person name="Nagy L.G."/>
            <person name="Riley R."/>
            <person name="Tritt A."/>
            <person name="Adam C."/>
            <person name="Daum C."/>
            <person name="Floudas D."/>
            <person name="Sun H."/>
            <person name="Yadav J.S."/>
            <person name="Pangilinan J."/>
            <person name="Larsson K.H."/>
            <person name="Matsuura K."/>
            <person name="Barry K."/>
            <person name="Labutti K."/>
            <person name="Kuo R."/>
            <person name="Ohm R.A."/>
            <person name="Bhattacharya S.S."/>
            <person name="Shirouzu T."/>
            <person name="Yoshinaga Y."/>
            <person name="Martin F.M."/>
            <person name="Grigoriev I.V."/>
            <person name="Hibbett D.S."/>
        </authorList>
    </citation>
    <scope>NUCLEOTIDE SEQUENCE [LARGE SCALE GENOMIC DNA]</scope>
    <source>
        <strain evidence="6 7">HHB12029</strain>
    </source>
</reference>
<feature type="compositionally biased region" description="Polar residues" evidence="3">
    <location>
        <begin position="1"/>
        <end position="10"/>
    </location>
</feature>
<accession>A0A165E6D9</accession>
<dbReference type="Pfam" id="PF02212">
    <property type="entry name" value="GED"/>
    <property type="match status" value="1"/>
</dbReference>
<dbReference type="CDD" id="cd08771">
    <property type="entry name" value="DLP_1"/>
    <property type="match status" value="1"/>
</dbReference>
<dbReference type="AlphaFoldDB" id="A0A165E6D9"/>
<dbReference type="PROSITE" id="PS51388">
    <property type="entry name" value="GED"/>
    <property type="match status" value="1"/>
</dbReference>
<dbReference type="GO" id="GO:0005737">
    <property type="term" value="C:cytoplasm"/>
    <property type="evidence" value="ECO:0007669"/>
    <property type="project" value="TreeGrafter"/>
</dbReference>
<dbReference type="Gene3D" id="3.40.50.300">
    <property type="entry name" value="P-loop containing nucleotide triphosphate hydrolases"/>
    <property type="match status" value="1"/>
</dbReference>
<organism evidence="6 7">
    <name type="scientific">Exidia glandulosa HHB12029</name>
    <dbReference type="NCBI Taxonomy" id="1314781"/>
    <lineage>
        <taxon>Eukaryota</taxon>
        <taxon>Fungi</taxon>
        <taxon>Dikarya</taxon>
        <taxon>Basidiomycota</taxon>
        <taxon>Agaricomycotina</taxon>
        <taxon>Agaricomycetes</taxon>
        <taxon>Auriculariales</taxon>
        <taxon>Exidiaceae</taxon>
        <taxon>Exidia</taxon>
    </lineage>
</organism>
<dbReference type="GO" id="GO:0005874">
    <property type="term" value="C:microtubule"/>
    <property type="evidence" value="ECO:0007669"/>
    <property type="project" value="TreeGrafter"/>
</dbReference>
<evidence type="ECO:0000256" key="2">
    <source>
        <dbReference type="ARBA" id="ARBA00023134"/>
    </source>
</evidence>
<evidence type="ECO:0000313" key="7">
    <source>
        <dbReference type="Proteomes" id="UP000077266"/>
    </source>
</evidence>
<dbReference type="SUPFAM" id="SSF52540">
    <property type="entry name" value="P-loop containing nucleoside triphosphate hydrolases"/>
    <property type="match status" value="1"/>
</dbReference>
<dbReference type="GO" id="GO:0005525">
    <property type="term" value="F:GTP binding"/>
    <property type="evidence" value="ECO:0007669"/>
    <property type="project" value="InterPro"/>
</dbReference>
<feature type="compositionally biased region" description="Low complexity" evidence="3">
    <location>
        <begin position="11"/>
        <end position="25"/>
    </location>
</feature>
<dbReference type="GO" id="GO:0031623">
    <property type="term" value="P:receptor internalization"/>
    <property type="evidence" value="ECO:0007669"/>
    <property type="project" value="TreeGrafter"/>
</dbReference>
<dbReference type="PANTHER" id="PTHR11566">
    <property type="entry name" value="DYNAMIN"/>
    <property type="match status" value="1"/>
</dbReference>
<name>A0A165E6D9_EXIGL</name>
<evidence type="ECO:0000256" key="1">
    <source>
        <dbReference type="ARBA" id="ARBA00022741"/>
    </source>
</evidence>
<dbReference type="InterPro" id="IPR022812">
    <property type="entry name" value="Dynamin"/>
</dbReference>
<keyword evidence="1" id="KW-0547">Nucleotide-binding</keyword>
<gene>
    <name evidence="6" type="ORF">EXIGLDRAFT_774884</name>
</gene>
<keyword evidence="7" id="KW-1185">Reference proteome</keyword>
<dbReference type="InParanoid" id="A0A165E6D9"/>
<dbReference type="GO" id="GO:0005886">
    <property type="term" value="C:plasma membrane"/>
    <property type="evidence" value="ECO:0007669"/>
    <property type="project" value="TreeGrafter"/>
</dbReference>
<feature type="domain" description="Dynamin-type G" evidence="5">
    <location>
        <begin position="80"/>
        <end position="382"/>
    </location>
</feature>
<dbReference type="PANTHER" id="PTHR11566:SF131">
    <property type="entry name" value="GTPASE, PUTATIVE (AFU_ORTHOLOGUE AFUA_6G07630)-RELATED"/>
    <property type="match status" value="1"/>
</dbReference>
<evidence type="ECO:0000259" key="4">
    <source>
        <dbReference type="PROSITE" id="PS51388"/>
    </source>
</evidence>
<dbReference type="InterPro" id="IPR027417">
    <property type="entry name" value="P-loop_NTPase"/>
</dbReference>
<dbReference type="InterPro" id="IPR001401">
    <property type="entry name" value="Dynamin_GTPase"/>
</dbReference>
<dbReference type="EMBL" id="KV426164">
    <property type="protein sequence ID" value="KZV86172.1"/>
    <property type="molecule type" value="Genomic_DNA"/>
</dbReference>
<proteinExistence type="predicted"/>